<dbReference type="EMBL" id="ML179340">
    <property type="protein sequence ID" value="THU90258.1"/>
    <property type="molecule type" value="Genomic_DNA"/>
</dbReference>
<reference evidence="2 3" key="1">
    <citation type="journal article" date="2019" name="Nat. Ecol. Evol.">
        <title>Megaphylogeny resolves global patterns of mushroom evolution.</title>
        <authorList>
            <person name="Varga T."/>
            <person name="Krizsan K."/>
            <person name="Foldi C."/>
            <person name="Dima B."/>
            <person name="Sanchez-Garcia M."/>
            <person name="Sanchez-Ramirez S."/>
            <person name="Szollosi G.J."/>
            <person name="Szarkandi J.G."/>
            <person name="Papp V."/>
            <person name="Albert L."/>
            <person name="Andreopoulos W."/>
            <person name="Angelini C."/>
            <person name="Antonin V."/>
            <person name="Barry K.W."/>
            <person name="Bougher N.L."/>
            <person name="Buchanan P."/>
            <person name="Buyck B."/>
            <person name="Bense V."/>
            <person name="Catcheside P."/>
            <person name="Chovatia M."/>
            <person name="Cooper J."/>
            <person name="Damon W."/>
            <person name="Desjardin D."/>
            <person name="Finy P."/>
            <person name="Geml J."/>
            <person name="Haridas S."/>
            <person name="Hughes K."/>
            <person name="Justo A."/>
            <person name="Karasinski D."/>
            <person name="Kautmanova I."/>
            <person name="Kiss B."/>
            <person name="Kocsube S."/>
            <person name="Kotiranta H."/>
            <person name="LaButti K.M."/>
            <person name="Lechner B.E."/>
            <person name="Liimatainen K."/>
            <person name="Lipzen A."/>
            <person name="Lukacs Z."/>
            <person name="Mihaltcheva S."/>
            <person name="Morgado L.N."/>
            <person name="Niskanen T."/>
            <person name="Noordeloos M.E."/>
            <person name="Ohm R.A."/>
            <person name="Ortiz-Santana B."/>
            <person name="Ovrebo C."/>
            <person name="Racz N."/>
            <person name="Riley R."/>
            <person name="Savchenko A."/>
            <person name="Shiryaev A."/>
            <person name="Soop K."/>
            <person name="Spirin V."/>
            <person name="Szebenyi C."/>
            <person name="Tomsovsky M."/>
            <person name="Tulloss R.E."/>
            <person name="Uehling J."/>
            <person name="Grigoriev I.V."/>
            <person name="Vagvolgyi C."/>
            <person name="Papp T."/>
            <person name="Martin F.M."/>
            <person name="Miettinen O."/>
            <person name="Hibbett D.S."/>
            <person name="Nagy L.G."/>
        </authorList>
    </citation>
    <scope>NUCLEOTIDE SEQUENCE [LARGE SCALE GENOMIC DNA]</scope>
    <source>
        <strain evidence="2 3">CBS 962.96</strain>
    </source>
</reference>
<name>A0A4S8LND5_DENBC</name>
<organism evidence="2 3">
    <name type="scientific">Dendrothele bispora (strain CBS 962.96)</name>
    <dbReference type="NCBI Taxonomy" id="1314807"/>
    <lineage>
        <taxon>Eukaryota</taxon>
        <taxon>Fungi</taxon>
        <taxon>Dikarya</taxon>
        <taxon>Basidiomycota</taxon>
        <taxon>Agaricomycotina</taxon>
        <taxon>Agaricomycetes</taxon>
        <taxon>Agaricomycetidae</taxon>
        <taxon>Agaricales</taxon>
        <taxon>Agaricales incertae sedis</taxon>
        <taxon>Dendrothele</taxon>
    </lineage>
</organism>
<evidence type="ECO:0000313" key="3">
    <source>
        <dbReference type="Proteomes" id="UP000297245"/>
    </source>
</evidence>
<gene>
    <name evidence="2" type="ORF">K435DRAFT_802129</name>
</gene>
<keyword evidence="1" id="KW-0472">Membrane</keyword>
<keyword evidence="1" id="KW-0812">Transmembrane</keyword>
<sequence>MSQEPLLRRPLRLSNKKTGVEVWILSSKGATKTSQSASSSTSPGRAVATFDQLLLIVGKIRQVSATGLAVPAARGVEGAAIKNQQLFPHLPAGLNLLFLYGFLYALVGSVARFGEEAEGNGSGRPVLAGLSSFPANAGLPTASVSQLGPDAGAPPLTKVNVRFSAIRGFCSSTPVLFGFSFSLWVLLLKMSRPI</sequence>
<proteinExistence type="predicted"/>
<dbReference type="AlphaFoldDB" id="A0A4S8LND5"/>
<accession>A0A4S8LND5</accession>
<evidence type="ECO:0000256" key="1">
    <source>
        <dbReference type="SAM" id="Phobius"/>
    </source>
</evidence>
<protein>
    <submittedName>
        <fullName evidence="2">Uncharacterized protein</fullName>
    </submittedName>
</protein>
<keyword evidence="3" id="KW-1185">Reference proteome</keyword>
<dbReference type="Proteomes" id="UP000297245">
    <property type="component" value="Unassembled WGS sequence"/>
</dbReference>
<keyword evidence="1" id="KW-1133">Transmembrane helix</keyword>
<feature type="transmembrane region" description="Helical" evidence="1">
    <location>
        <begin position="92"/>
        <end position="111"/>
    </location>
</feature>
<evidence type="ECO:0000313" key="2">
    <source>
        <dbReference type="EMBL" id="THU90258.1"/>
    </source>
</evidence>
<feature type="transmembrane region" description="Helical" evidence="1">
    <location>
        <begin position="165"/>
        <end position="188"/>
    </location>
</feature>